<dbReference type="Pfam" id="PF02656">
    <property type="entry name" value="DUF202"/>
    <property type="match status" value="1"/>
</dbReference>
<keyword evidence="3 5" id="KW-1133">Transmembrane helix</keyword>
<dbReference type="OrthoDB" id="3701077at2"/>
<gene>
    <name evidence="7" type="ORF">CLV63_103195</name>
</gene>
<evidence type="ECO:0000259" key="6">
    <source>
        <dbReference type="Pfam" id="PF02656"/>
    </source>
</evidence>
<keyword evidence="8" id="KW-1185">Reference proteome</keyword>
<dbReference type="GO" id="GO:0012505">
    <property type="term" value="C:endomembrane system"/>
    <property type="evidence" value="ECO:0007669"/>
    <property type="project" value="UniProtKB-SubCell"/>
</dbReference>
<evidence type="ECO:0000256" key="5">
    <source>
        <dbReference type="SAM" id="Phobius"/>
    </source>
</evidence>
<evidence type="ECO:0000256" key="1">
    <source>
        <dbReference type="ARBA" id="ARBA00004127"/>
    </source>
</evidence>
<feature type="transmembrane region" description="Helical" evidence="5">
    <location>
        <begin position="97"/>
        <end position="119"/>
    </location>
</feature>
<sequence length="123" mass="12867">MSRPTRDPGLQPERTLLSWQRTLIVLIAVTLLFMRGPFPGGPPGSDGAVLLRLLPALAVAGLAGALMAHLRRRWRRSGNGYRDPGSGAPPAPLARPWALVLLSAAVLVLAVAAGATALLEPVP</sequence>
<proteinExistence type="predicted"/>
<accession>A0A2P8DQJ3</accession>
<organism evidence="7 8">
    <name type="scientific">Murinocardiopsis flavida</name>
    <dbReference type="NCBI Taxonomy" id="645275"/>
    <lineage>
        <taxon>Bacteria</taxon>
        <taxon>Bacillati</taxon>
        <taxon>Actinomycetota</taxon>
        <taxon>Actinomycetes</taxon>
        <taxon>Streptosporangiales</taxon>
        <taxon>Nocardiopsidaceae</taxon>
        <taxon>Murinocardiopsis</taxon>
    </lineage>
</organism>
<comment type="caution">
    <text evidence="7">The sequence shown here is derived from an EMBL/GenBank/DDBJ whole genome shotgun (WGS) entry which is preliminary data.</text>
</comment>
<feature type="domain" description="DUF202" evidence="6">
    <location>
        <begin position="7"/>
        <end position="77"/>
    </location>
</feature>
<evidence type="ECO:0000313" key="7">
    <source>
        <dbReference type="EMBL" id="PSK99470.1"/>
    </source>
</evidence>
<name>A0A2P8DQJ3_9ACTN</name>
<evidence type="ECO:0000256" key="3">
    <source>
        <dbReference type="ARBA" id="ARBA00022989"/>
    </source>
</evidence>
<dbReference type="Proteomes" id="UP000240542">
    <property type="component" value="Unassembled WGS sequence"/>
</dbReference>
<dbReference type="RefSeq" id="WP_106581873.1">
    <property type="nucleotide sequence ID" value="NZ_PYGA01000003.1"/>
</dbReference>
<protein>
    <submittedName>
        <fullName evidence="7">Uncharacterized protein DUF202</fullName>
    </submittedName>
</protein>
<evidence type="ECO:0000256" key="4">
    <source>
        <dbReference type="ARBA" id="ARBA00023136"/>
    </source>
</evidence>
<keyword evidence="4 5" id="KW-0472">Membrane</keyword>
<feature type="transmembrane region" description="Helical" evidence="5">
    <location>
        <begin position="50"/>
        <end position="70"/>
    </location>
</feature>
<reference evidence="7 8" key="1">
    <citation type="submission" date="2018-03" db="EMBL/GenBank/DDBJ databases">
        <title>Genomic Encyclopedia of Archaeal and Bacterial Type Strains, Phase II (KMG-II): from individual species to whole genera.</title>
        <authorList>
            <person name="Goeker M."/>
        </authorList>
    </citation>
    <scope>NUCLEOTIDE SEQUENCE [LARGE SCALE GENOMIC DNA]</scope>
    <source>
        <strain evidence="7 8">DSM 45312</strain>
    </source>
</reference>
<feature type="transmembrane region" description="Helical" evidence="5">
    <location>
        <begin position="21"/>
        <end position="38"/>
    </location>
</feature>
<keyword evidence="2 5" id="KW-0812">Transmembrane</keyword>
<evidence type="ECO:0000313" key="8">
    <source>
        <dbReference type="Proteomes" id="UP000240542"/>
    </source>
</evidence>
<comment type="subcellular location">
    <subcellularLocation>
        <location evidence="1">Endomembrane system</location>
        <topology evidence="1">Multi-pass membrane protein</topology>
    </subcellularLocation>
</comment>
<evidence type="ECO:0000256" key="2">
    <source>
        <dbReference type="ARBA" id="ARBA00022692"/>
    </source>
</evidence>
<dbReference type="AlphaFoldDB" id="A0A2P8DQJ3"/>
<dbReference type="InterPro" id="IPR003807">
    <property type="entry name" value="DUF202"/>
</dbReference>
<dbReference type="EMBL" id="PYGA01000003">
    <property type="protein sequence ID" value="PSK99470.1"/>
    <property type="molecule type" value="Genomic_DNA"/>
</dbReference>